<dbReference type="Proteomes" id="UP000010847">
    <property type="component" value="Chromosome"/>
</dbReference>
<accession>W0EFV8</accession>
<dbReference type="RefSeq" id="WP_006716421.1">
    <property type="nucleotide sequence ID" value="NZ_CP007032.1"/>
</dbReference>
<protein>
    <recommendedName>
        <fullName evidence="1">SHOCT domain-containing protein</fullName>
    </recommendedName>
</protein>
<reference evidence="2 3" key="1">
    <citation type="submission" date="2013-12" db="EMBL/GenBank/DDBJ databases">
        <authorList>
            <consortium name="DOE Joint Genome Institute"/>
            <person name="Smidt H."/>
            <person name="Huntemann M."/>
            <person name="Han J."/>
            <person name="Chen A."/>
            <person name="Kyrpides N."/>
            <person name="Mavromatis K."/>
            <person name="Markowitz V."/>
            <person name="Palaniappan K."/>
            <person name="Ivanova N."/>
            <person name="Schaumberg A."/>
            <person name="Pati A."/>
            <person name="Liolios K."/>
            <person name="Nordberg H.P."/>
            <person name="Cantor M.N."/>
            <person name="Hua S.X."/>
            <person name="Woyke T."/>
        </authorList>
    </citation>
    <scope>NUCLEOTIDE SEQUENCE [LARGE SCALE GENOMIC DNA]</scope>
    <source>
        <strain evidence="3">DSM 15288</strain>
    </source>
</reference>
<dbReference type="EMBL" id="CP007032">
    <property type="protein sequence ID" value="AHF08398.1"/>
    <property type="molecule type" value="Genomic_DNA"/>
</dbReference>
<sequence>MFIVLLILIIGAVYLFRQQDQHTSGGLNNSLEILRQRYARGEIDEMEFKARKNILEQ</sequence>
<organism evidence="2 3">
    <name type="scientific">Desulfitobacterium metallireducens DSM 15288</name>
    <dbReference type="NCBI Taxonomy" id="871968"/>
    <lineage>
        <taxon>Bacteria</taxon>
        <taxon>Bacillati</taxon>
        <taxon>Bacillota</taxon>
        <taxon>Clostridia</taxon>
        <taxon>Eubacteriales</taxon>
        <taxon>Desulfitobacteriaceae</taxon>
        <taxon>Desulfitobacterium</taxon>
    </lineage>
</organism>
<dbReference type="InterPro" id="IPR018649">
    <property type="entry name" value="SHOCT"/>
</dbReference>
<dbReference type="AlphaFoldDB" id="W0EFV8"/>
<proteinExistence type="predicted"/>
<dbReference type="HOGENOM" id="CLU_159099_0_3_9"/>
<dbReference type="Pfam" id="PF09851">
    <property type="entry name" value="SHOCT"/>
    <property type="match status" value="1"/>
</dbReference>
<feature type="domain" description="SHOCT" evidence="1">
    <location>
        <begin position="31"/>
        <end position="55"/>
    </location>
</feature>
<evidence type="ECO:0000313" key="2">
    <source>
        <dbReference type="EMBL" id="AHF08398.1"/>
    </source>
</evidence>
<gene>
    <name evidence="2" type="ORF">DESME_01895</name>
</gene>
<name>W0EFV8_9FIRM</name>
<dbReference type="STRING" id="871968.DESME_01895"/>
<evidence type="ECO:0000259" key="1">
    <source>
        <dbReference type="Pfam" id="PF09851"/>
    </source>
</evidence>
<evidence type="ECO:0000313" key="3">
    <source>
        <dbReference type="Proteomes" id="UP000010847"/>
    </source>
</evidence>
<dbReference type="KEGG" id="dmt:DESME_01895"/>
<dbReference type="OrthoDB" id="5461404at2"/>
<keyword evidence="3" id="KW-1185">Reference proteome</keyword>